<reference evidence="1" key="1">
    <citation type="submission" date="2014-09" db="EMBL/GenBank/DDBJ databases">
        <authorList>
            <person name="Magalhaes I.L.F."/>
            <person name="Oliveira U."/>
            <person name="Santos F.R."/>
            <person name="Vidigal T.H.D.A."/>
            <person name="Brescovit A.D."/>
            <person name="Santos A.J."/>
        </authorList>
    </citation>
    <scope>NUCLEOTIDE SEQUENCE</scope>
    <source>
        <tissue evidence="1">Shoot tissue taken approximately 20 cm above the soil surface</tissue>
    </source>
</reference>
<dbReference type="EMBL" id="GBRH01251135">
    <property type="protein sequence ID" value="JAD46760.1"/>
    <property type="molecule type" value="Transcribed_RNA"/>
</dbReference>
<proteinExistence type="predicted"/>
<dbReference type="AlphaFoldDB" id="A0A0A9ACR6"/>
<evidence type="ECO:0000313" key="1">
    <source>
        <dbReference type="EMBL" id="JAD46760.1"/>
    </source>
</evidence>
<protein>
    <submittedName>
        <fullName evidence="1">Uncharacterized protein</fullName>
    </submittedName>
</protein>
<sequence length="73" mass="8133">MPPAPHCCHPLCLRTRCHDGTGECTERSQRGGFFPFSSECFALLMFLFLAVDVGEQEEKDLKVPALLVLFVCS</sequence>
<name>A0A0A9ACR6_ARUDO</name>
<organism evidence="1">
    <name type="scientific">Arundo donax</name>
    <name type="common">Giant reed</name>
    <name type="synonym">Donax arundinaceus</name>
    <dbReference type="NCBI Taxonomy" id="35708"/>
    <lineage>
        <taxon>Eukaryota</taxon>
        <taxon>Viridiplantae</taxon>
        <taxon>Streptophyta</taxon>
        <taxon>Embryophyta</taxon>
        <taxon>Tracheophyta</taxon>
        <taxon>Spermatophyta</taxon>
        <taxon>Magnoliopsida</taxon>
        <taxon>Liliopsida</taxon>
        <taxon>Poales</taxon>
        <taxon>Poaceae</taxon>
        <taxon>PACMAD clade</taxon>
        <taxon>Arundinoideae</taxon>
        <taxon>Arundineae</taxon>
        <taxon>Arundo</taxon>
    </lineage>
</organism>
<reference evidence="1" key="2">
    <citation type="journal article" date="2015" name="Data Brief">
        <title>Shoot transcriptome of the giant reed, Arundo donax.</title>
        <authorList>
            <person name="Barrero R.A."/>
            <person name="Guerrero F.D."/>
            <person name="Moolhuijzen P."/>
            <person name="Goolsby J.A."/>
            <person name="Tidwell J."/>
            <person name="Bellgard S.E."/>
            <person name="Bellgard M.I."/>
        </authorList>
    </citation>
    <scope>NUCLEOTIDE SEQUENCE</scope>
    <source>
        <tissue evidence="1">Shoot tissue taken approximately 20 cm above the soil surface</tissue>
    </source>
</reference>
<accession>A0A0A9ACR6</accession>